<dbReference type="Pfam" id="PF13041">
    <property type="entry name" value="PPR_2"/>
    <property type="match status" value="1"/>
</dbReference>
<dbReference type="NCBIfam" id="TIGR00756">
    <property type="entry name" value="PPR"/>
    <property type="match status" value="2"/>
</dbReference>
<evidence type="ECO:0000313" key="4">
    <source>
        <dbReference type="EMBL" id="CAL5063086.1"/>
    </source>
</evidence>
<feature type="repeat" description="PPR" evidence="3">
    <location>
        <begin position="193"/>
        <end position="227"/>
    </location>
</feature>
<evidence type="ECO:0000256" key="2">
    <source>
        <dbReference type="ARBA" id="ARBA00022946"/>
    </source>
</evidence>
<gene>
    <name evidence="4" type="ORF">URODEC1_LOCUS98685</name>
</gene>
<evidence type="ECO:0000313" key="5">
    <source>
        <dbReference type="Proteomes" id="UP001497457"/>
    </source>
</evidence>
<evidence type="ECO:0000256" key="3">
    <source>
        <dbReference type="PROSITE-ProRule" id="PRU00708"/>
    </source>
</evidence>
<keyword evidence="2" id="KW-0809">Transit peptide</keyword>
<keyword evidence="1" id="KW-0677">Repeat</keyword>
<accession>A0ABC9ERX4</accession>
<dbReference type="PANTHER" id="PTHR47926">
    <property type="entry name" value="PENTATRICOPEPTIDE REPEAT-CONTAINING PROTEIN"/>
    <property type="match status" value="1"/>
</dbReference>
<dbReference type="AlphaFoldDB" id="A0ABC9ERX4"/>
<keyword evidence="5" id="KW-1185">Reference proteome</keyword>
<feature type="repeat" description="PPR" evidence="3">
    <location>
        <begin position="296"/>
        <end position="330"/>
    </location>
</feature>
<dbReference type="FunFam" id="1.25.40.10:FF:000285">
    <property type="entry name" value="Pentatricopeptide repeat-containing protein, chloroplastic"/>
    <property type="match status" value="1"/>
</dbReference>
<organism evidence="4 5">
    <name type="scientific">Urochloa decumbens</name>
    <dbReference type="NCBI Taxonomy" id="240449"/>
    <lineage>
        <taxon>Eukaryota</taxon>
        <taxon>Viridiplantae</taxon>
        <taxon>Streptophyta</taxon>
        <taxon>Embryophyta</taxon>
        <taxon>Tracheophyta</taxon>
        <taxon>Spermatophyta</taxon>
        <taxon>Magnoliopsida</taxon>
        <taxon>Liliopsida</taxon>
        <taxon>Poales</taxon>
        <taxon>Poaceae</taxon>
        <taxon>PACMAD clade</taxon>
        <taxon>Panicoideae</taxon>
        <taxon>Panicodae</taxon>
        <taxon>Paniceae</taxon>
        <taxon>Melinidinae</taxon>
        <taxon>Urochloa</taxon>
    </lineage>
</organism>
<dbReference type="Gene3D" id="1.25.40.10">
    <property type="entry name" value="Tetratricopeptide repeat domain"/>
    <property type="match status" value="4"/>
</dbReference>
<evidence type="ECO:0000256" key="1">
    <source>
        <dbReference type="ARBA" id="ARBA00022737"/>
    </source>
</evidence>
<dbReference type="EMBL" id="OZ075115">
    <property type="protein sequence ID" value="CAL5063086.1"/>
    <property type="molecule type" value="Genomic_DNA"/>
</dbReference>
<name>A0ABC9ERX4_9POAL</name>
<dbReference type="Pfam" id="PF20431">
    <property type="entry name" value="E_motif"/>
    <property type="match status" value="1"/>
</dbReference>
<dbReference type="InterPro" id="IPR002885">
    <property type="entry name" value="PPR_rpt"/>
</dbReference>
<sequence>MALAACKRRRRDSYDYVSLLQSHSHPDARRLAQIHSRVVTSGLERDRFVAAGLIARYAALGRAGVAAARQVFDRTPHRDTFLWNVMLQGYARAGPPSYAREAVALFARMRASTQAPEVANRYTYTFAIKACAAAADDGAEAAGRAAGRAVHALTVGAGVHHDVFVCNALVAFYAGRSDVAAARKVFDGVAAKDVVSWNSMIAGYAQNGHSDKAVALLRSVPRRGATCRPDHVTLVAMLPVCAAAAAVREGLWAHSYAVKNAFLVDDALASGLIAMYAACGRLDTARAIFDRAPCRSLATHSAMIQAYGSHGHGVEALNVFRLMLASGVAHDGVCFVTVLSACAHGGLVDDVLGYPSTWRMIWSPAKLRVFDAMGGHGVEKRQVHYACVVDLLGRAGQLTRALGVVESMPFEPGKDVWGALLSACRLHGDMELAERAAERLLVLDPGNAGRYAALAQMYDDAGRWADASRVRRLMRDRGVNKPLASSIVEGNMDKNPQGSQDF</sequence>
<evidence type="ECO:0008006" key="6">
    <source>
        <dbReference type="Google" id="ProtNLM"/>
    </source>
</evidence>
<dbReference type="PROSITE" id="PS51375">
    <property type="entry name" value="PPR"/>
    <property type="match status" value="3"/>
</dbReference>
<proteinExistence type="predicted"/>
<dbReference type="Pfam" id="PF01535">
    <property type="entry name" value="PPR"/>
    <property type="match status" value="2"/>
</dbReference>
<dbReference type="InterPro" id="IPR011990">
    <property type="entry name" value="TPR-like_helical_dom_sf"/>
</dbReference>
<reference evidence="4" key="1">
    <citation type="submission" date="2024-10" db="EMBL/GenBank/DDBJ databases">
        <authorList>
            <person name="Ryan C."/>
        </authorList>
    </citation>
    <scope>NUCLEOTIDE SEQUENCE [LARGE SCALE GENOMIC DNA]</scope>
</reference>
<feature type="repeat" description="PPR" evidence="3">
    <location>
        <begin position="79"/>
        <end position="116"/>
    </location>
</feature>
<dbReference type="InterPro" id="IPR046848">
    <property type="entry name" value="E_motif"/>
</dbReference>
<protein>
    <recommendedName>
        <fullName evidence="6">Pentatricopeptide repeat-containing protein</fullName>
    </recommendedName>
</protein>
<dbReference type="FunFam" id="1.25.40.10:FF:000090">
    <property type="entry name" value="Pentatricopeptide repeat-containing protein, chloroplastic"/>
    <property type="match status" value="1"/>
</dbReference>
<dbReference type="InterPro" id="IPR046960">
    <property type="entry name" value="PPR_At4g14850-like_plant"/>
</dbReference>
<dbReference type="Proteomes" id="UP001497457">
    <property type="component" value="Chromosome 5rd"/>
</dbReference>
<dbReference type="SUPFAM" id="SSF48452">
    <property type="entry name" value="TPR-like"/>
    <property type="match status" value="1"/>
</dbReference>